<dbReference type="RefSeq" id="WP_204637839.1">
    <property type="nucleotide sequence ID" value="NZ_CP183983.1"/>
</dbReference>
<evidence type="ECO:0000256" key="1">
    <source>
        <dbReference type="SAM" id="Phobius"/>
    </source>
</evidence>
<feature type="transmembrane region" description="Helical" evidence="1">
    <location>
        <begin position="112"/>
        <end position="130"/>
    </location>
</feature>
<dbReference type="EMBL" id="JADIKC010000011">
    <property type="protein sequence ID" value="MBM7123387.1"/>
    <property type="molecule type" value="Genomic_DNA"/>
</dbReference>
<dbReference type="Pfam" id="PF20398">
    <property type="entry name" value="DUF6691"/>
    <property type="match status" value="1"/>
</dbReference>
<sequence length="138" mass="14597">MKMVTALLAGLLFGLGLSLAGMTDPAVVLGFLDVAGAWNPRLLFVMAGAVLTTAIGYRWVWRGSRPWFDDSFRVPDATRIDPRLVFGALLFGVGWGVAGYCPGPAFASLSGGYSSVFVLVASMALGWWLGARVPARSA</sequence>
<gene>
    <name evidence="2" type="ORF">ISP20_19650</name>
</gene>
<evidence type="ECO:0000313" key="3">
    <source>
        <dbReference type="Proteomes" id="UP001430065"/>
    </source>
</evidence>
<dbReference type="InterPro" id="IPR046513">
    <property type="entry name" value="DUF6691"/>
</dbReference>
<keyword evidence="3" id="KW-1185">Reference proteome</keyword>
<organism evidence="2 3">
    <name type="scientific">Dyella kyungheensis</name>
    <dbReference type="NCBI Taxonomy" id="1242174"/>
    <lineage>
        <taxon>Bacteria</taxon>
        <taxon>Pseudomonadati</taxon>
        <taxon>Pseudomonadota</taxon>
        <taxon>Gammaproteobacteria</taxon>
        <taxon>Lysobacterales</taxon>
        <taxon>Rhodanobacteraceae</taxon>
        <taxon>Dyella</taxon>
    </lineage>
</organism>
<keyword evidence="1" id="KW-0812">Transmembrane</keyword>
<evidence type="ECO:0000313" key="2">
    <source>
        <dbReference type="EMBL" id="MBM7123387.1"/>
    </source>
</evidence>
<feature type="transmembrane region" description="Helical" evidence="1">
    <location>
        <begin position="82"/>
        <end position="100"/>
    </location>
</feature>
<proteinExistence type="predicted"/>
<reference evidence="2 3" key="1">
    <citation type="submission" date="2020-10" db="EMBL/GenBank/DDBJ databases">
        <title>Phylogeny of dyella-like bacteria.</title>
        <authorList>
            <person name="Fu J."/>
        </authorList>
    </citation>
    <scope>NUCLEOTIDE SEQUENCE [LARGE SCALE GENOMIC DNA]</scope>
    <source>
        <strain evidence="2 3">THG-B117</strain>
    </source>
</reference>
<feature type="transmembrane region" description="Helical" evidence="1">
    <location>
        <begin position="44"/>
        <end position="61"/>
    </location>
</feature>
<protein>
    <submittedName>
        <fullName evidence="2">YeeE/YedE family protein</fullName>
    </submittedName>
</protein>
<name>A0ABS2JY30_9GAMM</name>
<accession>A0ABS2JY30</accession>
<keyword evidence="1" id="KW-0472">Membrane</keyword>
<comment type="caution">
    <text evidence="2">The sequence shown here is derived from an EMBL/GenBank/DDBJ whole genome shotgun (WGS) entry which is preliminary data.</text>
</comment>
<dbReference type="Proteomes" id="UP001430065">
    <property type="component" value="Unassembled WGS sequence"/>
</dbReference>
<keyword evidence="1" id="KW-1133">Transmembrane helix</keyword>